<feature type="domain" description="FAS1" evidence="1">
    <location>
        <begin position="1"/>
        <end position="131"/>
    </location>
</feature>
<dbReference type="PANTHER" id="PTHR10900">
    <property type="entry name" value="PERIOSTIN-RELATED"/>
    <property type="match status" value="1"/>
</dbReference>
<organism evidence="2 3">
    <name type="scientific">Methanoculleus chikugoensis</name>
    <dbReference type="NCBI Taxonomy" id="118126"/>
    <lineage>
        <taxon>Archaea</taxon>
        <taxon>Methanobacteriati</taxon>
        <taxon>Methanobacteriota</taxon>
        <taxon>Stenosarchaea group</taxon>
        <taxon>Methanomicrobia</taxon>
        <taxon>Methanomicrobiales</taxon>
        <taxon>Methanomicrobiaceae</taxon>
        <taxon>Methanoculleus</taxon>
    </lineage>
</organism>
<evidence type="ECO:0000313" key="2">
    <source>
        <dbReference type="EMBL" id="SCL76580.1"/>
    </source>
</evidence>
<dbReference type="STRING" id="118126.L21_2515"/>
<dbReference type="PANTHER" id="PTHR10900:SF77">
    <property type="entry name" value="FI19380P1"/>
    <property type="match status" value="1"/>
</dbReference>
<evidence type="ECO:0000259" key="1">
    <source>
        <dbReference type="PROSITE" id="PS50213"/>
    </source>
</evidence>
<dbReference type="SUPFAM" id="SSF82153">
    <property type="entry name" value="FAS1 domain"/>
    <property type="match status" value="1"/>
</dbReference>
<dbReference type="InterPro" id="IPR036378">
    <property type="entry name" value="FAS1_dom_sf"/>
</dbReference>
<dbReference type="OrthoDB" id="105895at2157"/>
<name>A0A1M4MP44_9EURY</name>
<dbReference type="InterPro" id="IPR050904">
    <property type="entry name" value="Adhesion/Biosynth-related"/>
</dbReference>
<dbReference type="SMART" id="SM00554">
    <property type="entry name" value="FAS1"/>
    <property type="match status" value="1"/>
</dbReference>
<dbReference type="Proteomes" id="UP000184671">
    <property type="component" value="Unassembled WGS sequence"/>
</dbReference>
<accession>A0A1M4MP44</accession>
<dbReference type="AlphaFoldDB" id="A0A1M4MP44"/>
<dbReference type="FunFam" id="2.30.180.10:FF:000014">
    <property type="entry name" value="Stabilin 1"/>
    <property type="match status" value="1"/>
</dbReference>
<dbReference type="InterPro" id="IPR000782">
    <property type="entry name" value="FAS1_domain"/>
</dbReference>
<dbReference type="Gene3D" id="2.30.180.10">
    <property type="entry name" value="FAS1 domain"/>
    <property type="match status" value="1"/>
</dbReference>
<gene>
    <name evidence="2" type="ORF">L21_2515</name>
</gene>
<dbReference type="Pfam" id="PF02469">
    <property type="entry name" value="Fasciclin"/>
    <property type="match status" value="1"/>
</dbReference>
<proteinExistence type="predicted"/>
<dbReference type="EMBL" id="FMID01000061">
    <property type="protein sequence ID" value="SCL76580.1"/>
    <property type="molecule type" value="Genomic_DNA"/>
</dbReference>
<protein>
    <submittedName>
        <fullName evidence="2">Lipoprotein p23</fullName>
    </submittedName>
</protein>
<sequence length="142" mass="15639">MKSIFETAREDGRLSTSVAMLQAGGMAEALREGGEYTALFPTNEAYSGFSREALDAVTADRERLTAMIGYHVIRGKLTMHDLSRMEAIRTLQGDYLEITGPPGAVRLNDAGVIQPDVECTNGIYHVIDRVLLPRVVEARVKR</sequence>
<dbReference type="PROSITE" id="PS50213">
    <property type="entry name" value="FAS1"/>
    <property type="match status" value="1"/>
</dbReference>
<dbReference type="RefSeq" id="WP_074370775.1">
    <property type="nucleotide sequence ID" value="NZ_FMID01000061.1"/>
</dbReference>
<evidence type="ECO:0000313" key="3">
    <source>
        <dbReference type="Proteomes" id="UP000184671"/>
    </source>
</evidence>
<keyword evidence="2" id="KW-0449">Lipoprotein</keyword>
<reference evidence="2 3" key="1">
    <citation type="submission" date="2016-08" db="EMBL/GenBank/DDBJ databases">
        <authorList>
            <person name="Seilhamer J.J."/>
        </authorList>
    </citation>
    <scope>NUCLEOTIDE SEQUENCE [LARGE SCALE GENOMIC DNA]</scope>
    <source>
        <strain evidence="2">L21-II-0</strain>
    </source>
</reference>